<dbReference type="Proteomes" id="UP000023152">
    <property type="component" value="Unassembled WGS sequence"/>
</dbReference>
<gene>
    <name evidence="2" type="ORF">RFI_36946</name>
</gene>
<feature type="non-terminal residue" evidence="2">
    <location>
        <position position="1"/>
    </location>
</feature>
<evidence type="ECO:0000256" key="1">
    <source>
        <dbReference type="SAM" id="MobiDB-lite"/>
    </source>
</evidence>
<feature type="region of interest" description="Disordered" evidence="1">
    <location>
        <begin position="119"/>
        <end position="153"/>
    </location>
</feature>
<evidence type="ECO:0000313" key="2">
    <source>
        <dbReference type="EMBL" id="ETO00496.1"/>
    </source>
</evidence>
<dbReference type="EMBL" id="ASPP01040866">
    <property type="protein sequence ID" value="ETO00496.1"/>
    <property type="molecule type" value="Genomic_DNA"/>
</dbReference>
<sequence>VMVLLMQSYNQLMKLGEEAEKYMDTNDSEKMELVQVGLEEWSKTMACLDEHEYFREFLGIICGDFVDASSPVYIDPNMGNDLLHATMDRPSPHPIERATNTQEYVRSYLSSVWTVMGRPNVSKPSDHDRDDNETSSDDSTCESNNPSRFSRDAHNENQSWSVFSNLRHLSHSIITDVRKSFVDYWDEVRQTVEVHLARNKHNGHT</sequence>
<proteinExistence type="predicted"/>
<dbReference type="AlphaFoldDB" id="X6LGL2"/>
<organism evidence="2 3">
    <name type="scientific">Reticulomyxa filosa</name>
    <dbReference type="NCBI Taxonomy" id="46433"/>
    <lineage>
        <taxon>Eukaryota</taxon>
        <taxon>Sar</taxon>
        <taxon>Rhizaria</taxon>
        <taxon>Retaria</taxon>
        <taxon>Foraminifera</taxon>
        <taxon>Monothalamids</taxon>
        <taxon>Reticulomyxidae</taxon>
        <taxon>Reticulomyxa</taxon>
    </lineage>
</organism>
<reference evidence="2 3" key="1">
    <citation type="journal article" date="2013" name="Curr. Biol.">
        <title>The Genome of the Foraminiferan Reticulomyxa filosa.</title>
        <authorList>
            <person name="Glockner G."/>
            <person name="Hulsmann N."/>
            <person name="Schleicher M."/>
            <person name="Noegel A.A."/>
            <person name="Eichinger L."/>
            <person name="Gallinger C."/>
            <person name="Pawlowski J."/>
            <person name="Sierra R."/>
            <person name="Euteneuer U."/>
            <person name="Pillet L."/>
            <person name="Moustafa A."/>
            <person name="Platzer M."/>
            <person name="Groth M."/>
            <person name="Szafranski K."/>
            <person name="Schliwa M."/>
        </authorList>
    </citation>
    <scope>NUCLEOTIDE SEQUENCE [LARGE SCALE GENOMIC DNA]</scope>
</reference>
<comment type="caution">
    <text evidence="2">The sequence shown here is derived from an EMBL/GenBank/DDBJ whole genome shotgun (WGS) entry which is preliminary data.</text>
</comment>
<name>X6LGL2_RETFI</name>
<protein>
    <submittedName>
        <fullName evidence="2">Uncharacterized protein</fullName>
    </submittedName>
</protein>
<evidence type="ECO:0000313" key="3">
    <source>
        <dbReference type="Proteomes" id="UP000023152"/>
    </source>
</evidence>
<accession>X6LGL2</accession>
<keyword evidence="3" id="KW-1185">Reference proteome</keyword>